<dbReference type="RefSeq" id="WP_155431327.1">
    <property type="nucleotide sequence ID" value="NZ_WNJO01000005.1"/>
</dbReference>
<sequence length="69" mass="7956">MTEADLELLKPLFETYNIHVLSQGTMVTKVNDHDAQLDAKGYMPDQLIQVVLEIISTDLRAEWFKRKHG</sequence>
<protein>
    <submittedName>
        <fullName evidence="1">Uncharacterized protein</fullName>
    </submittedName>
</protein>
<accession>A0A7X2XW75</accession>
<proteinExistence type="predicted"/>
<keyword evidence="2" id="KW-1185">Reference proteome</keyword>
<organism evidence="1 2">
    <name type="scientific">Secundilactobacillus folii</name>
    <dbReference type="NCBI Taxonomy" id="2678357"/>
    <lineage>
        <taxon>Bacteria</taxon>
        <taxon>Bacillati</taxon>
        <taxon>Bacillota</taxon>
        <taxon>Bacilli</taxon>
        <taxon>Lactobacillales</taxon>
        <taxon>Lactobacillaceae</taxon>
        <taxon>Secundilactobacillus</taxon>
    </lineage>
</organism>
<dbReference type="AlphaFoldDB" id="A0A7X2XW75"/>
<name>A0A7X2XW75_9LACO</name>
<evidence type="ECO:0000313" key="2">
    <source>
        <dbReference type="Proteomes" id="UP000466388"/>
    </source>
</evidence>
<dbReference type="EMBL" id="WNJO01000005">
    <property type="protein sequence ID" value="MTV82048.1"/>
    <property type="molecule type" value="Genomic_DNA"/>
</dbReference>
<comment type="caution">
    <text evidence="1">The sequence shown here is derived from an EMBL/GenBank/DDBJ whole genome shotgun (WGS) entry which is preliminary data.</text>
</comment>
<gene>
    <name evidence="1" type="ORF">GM612_05200</name>
</gene>
<evidence type="ECO:0000313" key="1">
    <source>
        <dbReference type="EMBL" id="MTV82048.1"/>
    </source>
</evidence>
<dbReference type="Proteomes" id="UP000466388">
    <property type="component" value="Unassembled WGS sequence"/>
</dbReference>
<reference evidence="1 2" key="1">
    <citation type="submission" date="2019-11" db="EMBL/GenBank/DDBJ databases">
        <title>Lactobacillus sp. nov. CRM56-3, isolated from fermented tea leaves.</title>
        <authorList>
            <person name="Phuengjayaem S."/>
            <person name="Tanasupawat S."/>
        </authorList>
    </citation>
    <scope>NUCLEOTIDE SEQUENCE [LARGE SCALE GENOMIC DNA]</scope>
    <source>
        <strain evidence="1 2">CRM56-3</strain>
    </source>
</reference>